<dbReference type="PROSITE" id="PS50048">
    <property type="entry name" value="ZN2_CY6_FUNGAL_2"/>
    <property type="match status" value="1"/>
</dbReference>
<evidence type="ECO:0000256" key="1">
    <source>
        <dbReference type="ARBA" id="ARBA00023015"/>
    </source>
</evidence>
<sequence length="495" mass="55404">MEFASLRPAGGHRTKKCGTCRDRKVKCDKQEPFCTTCTSRGYICKGYDPPVVFIPVQPGREHSRRSSGESSRSTARVMGRGQALLPMARQPVPASPSTWTPDQIWILREYFLLHLAGNATVSPGSGLPSLLCEFLGKSLPVGSLQYRCMKALTASYYLMRTAGPDACQRGKEAYGHAINAVRWAINHPHRKAEPDVLMSIMCLCLYENIIVTNPRTWIEHYKGVSTLIEMHSPDHYQSGKNREILLACRYTIIISAGTLRQPCFLAKPAWRQMIELNEAESRDVFDTILGIVVDVPGLLHGMDRLTDGTISNTELTTLSATLQWTVMALRDWWHTSFSAAGGNNDSLSIYSPHTASAIAFHHMVLLLLEELCYKLQVSWLPESSVPSNFPATPRLNETPTLFRRAWHKHSVASEILQLAQRSIGPDTGIYGILRFIMPLHVAHDHLLPGSLEMEALGNLMNVVMAGQHGFQMAKRHDGQYTSFPESLFRYEDWLA</sequence>
<evidence type="ECO:0000256" key="2">
    <source>
        <dbReference type="ARBA" id="ARBA00023125"/>
    </source>
</evidence>
<evidence type="ECO:0000313" key="7">
    <source>
        <dbReference type="EMBL" id="KAL2808962.1"/>
    </source>
</evidence>
<keyword evidence="4" id="KW-0539">Nucleus</keyword>
<dbReference type="InterPro" id="IPR021858">
    <property type="entry name" value="Fun_TF"/>
</dbReference>
<dbReference type="SMART" id="SM00066">
    <property type="entry name" value="GAL4"/>
    <property type="match status" value="1"/>
</dbReference>
<evidence type="ECO:0000256" key="4">
    <source>
        <dbReference type="ARBA" id="ARBA00023242"/>
    </source>
</evidence>
<accession>A0ABR4H256</accession>
<comment type="caution">
    <text evidence="7">The sequence shown here is derived from an EMBL/GenBank/DDBJ whole genome shotgun (WGS) entry which is preliminary data.</text>
</comment>
<dbReference type="CDD" id="cd00067">
    <property type="entry name" value="GAL4"/>
    <property type="match status" value="1"/>
</dbReference>
<dbReference type="InterPro" id="IPR053178">
    <property type="entry name" value="Osmoadaptation_assoc"/>
</dbReference>
<dbReference type="Pfam" id="PF00172">
    <property type="entry name" value="Zn_clus"/>
    <property type="match status" value="1"/>
</dbReference>
<dbReference type="Pfam" id="PF11951">
    <property type="entry name" value="Fungal_trans_2"/>
    <property type="match status" value="1"/>
</dbReference>
<dbReference type="PANTHER" id="PTHR38111">
    <property type="entry name" value="ZN(2)-C6 FUNGAL-TYPE DOMAIN-CONTAINING PROTEIN-RELATED"/>
    <property type="match status" value="1"/>
</dbReference>
<keyword evidence="2" id="KW-0238">DNA-binding</keyword>
<keyword evidence="3" id="KW-0804">Transcription</keyword>
<dbReference type="SUPFAM" id="SSF57701">
    <property type="entry name" value="Zn2/Cys6 DNA-binding domain"/>
    <property type="match status" value="1"/>
</dbReference>
<evidence type="ECO:0000259" key="6">
    <source>
        <dbReference type="PROSITE" id="PS50048"/>
    </source>
</evidence>
<gene>
    <name evidence="7" type="ORF">BJX63DRAFT_374625</name>
</gene>
<dbReference type="InterPro" id="IPR036864">
    <property type="entry name" value="Zn2-C6_fun-type_DNA-bd_sf"/>
</dbReference>
<dbReference type="InterPro" id="IPR001138">
    <property type="entry name" value="Zn2Cys6_DnaBD"/>
</dbReference>
<organism evidence="7 8">
    <name type="scientific">Aspergillus granulosus</name>
    <dbReference type="NCBI Taxonomy" id="176169"/>
    <lineage>
        <taxon>Eukaryota</taxon>
        <taxon>Fungi</taxon>
        <taxon>Dikarya</taxon>
        <taxon>Ascomycota</taxon>
        <taxon>Pezizomycotina</taxon>
        <taxon>Eurotiomycetes</taxon>
        <taxon>Eurotiomycetidae</taxon>
        <taxon>Eurotiales</taxon>
        <taxon>Aspergillaceae</taxon>
        <taxon>Aspergillus</taxon>
        <taxon>Aspergillus subgen. Nidulantes</taxon>
    </lineage>
</organism>
<feature type="domain" description="Zn(2)-C6 fungal-type" evidence="6">
    <location>
        <begin position="16"/>
        <end position="44"/>
    </location>
</feature>
<evidence type="ECO:0000256" key="3">
    <source>
        <dbReference type="ARBA" id="ARBA00023163"/>
    </source>
</evidence>
<protein>
    <recommendedName>
        <fullName evidence="6">Zn(2)-C6 fungal-type domain-containing protein</fullName>
    </recommendedName>
</protein>
<feature type="region of interest" description="Disordered" evidence="5">
    <location>
        <begin position="56"/>
        <end position="77"/>
    </location>
</feature>
<dbReference type="Gene3D" id="4.10.240.10">
    <property type="entry name" value="Zn(2)-C6 fungal-type DNA-binding domain"/>
    <property type="match status" value="1"/>
</dbReference>
<evidence type="ECO:0000256" key="5">
    <source>
        <dbReference type="SAM" id="MobiDB-lite"/>
    </source>
</evidence>
<keyword evidence="1" id="KW-0805">Transcription regulation</keyword>
<dbReference type="Proteomes" id="UP001610334">
    <property type="component" value="Unassembled WGS sequence"/>
</dbReference>
<reference evidence="7 8" key="1">
    <citation type="submission" date="2024-07" db="EMBL/GenBank/DDBJ databases">
        <title>Section-level genome sequencing and comparative genomics of Aspergillus sections Usti and Cavernicolus.</title>
        <authorList>
            <consortium name="Lawrence Berkeley National Laboratory"/>
            <person name="Nybo J.L."/>
            <person name="Vesth T.C."/>
            <person name="Theobald S."/>
            <person name="Frisvad J.C."/>
            <person name="Larsen T.O."/>
            <person name="Kjaerboelling I."/>
            <person name="Rothschild-Mancinelli K."/>
            <person name="Lyhne E.K."/>
            <person name="Kogle M.E."/>
            <person name="Barry K."/>
            <person name="Clum A."/>
            <person name="Na H."/>
            <person name="Ledsgaard L."/>
            <person name="Lin J."/>
            <person name="Lipzen A."/>
            <person name="Kuo A."/>
            <person name="Riley R."/>
            <person name="Mondo S."/>
            <person name="Labutti K."/>
            <person name="Haridas S."/>
            <person name="Pangalinan J."/>
            <person name="Salamov A.A."/>
            <person name="Simmons B.A."/>
            <person name="Magnuson J.K."/>
            <person name="Chen J."/>
            <person name="Drula E."/>
            <person name="Henrissat B."/>
            <person name="Wiebenga A."/>
            <person name="Lubbers R.J."/>
            <person name="Gomes A.C."/>
            <person name="Makela M.R."/>
            <person name="Stajich J."/>
            <person name="Grigoriev I.V."/>
            <person name="Mortensen U.H."/>
            <person name="De Vries R.P."/>
            <person name="Baker S.E."/>
            <person name="Andersen M.R."/>
        </authorList>
    </citation>
    <scope>NUCLEOTIDE SEQUENCE [LARGE SCALE GENOMIC DNA]</scope>
    <source>
        <strain evidence="7 8">CBS 588.65</strain>
    </source>
</reference>
<evidence type="ECO:0000313" key="8">
    <source>
        <dbReference type="Proteomes" id="UP001610334"/>
    </source>
</evidence>
<dbReference type="EMBL" id="JBFXLT010000099">
    <property type="protein sequence ID" value="KAL2808962.1"/>
    <property type="molecule type" value="Genomic_DNA"/>
</dbReference>
<dbReference type="PANTHER" id="PTHR38111:SF2">
    <property type="entry name" value="FINGER DOMAIN PROTEIN, PUTATIVE (AFU_ORTHOLOGUE AFUA_1G01560)-RELATED"/>
    <property type="match status" value="1"/>
</dbReference>
<keyword evidence="8" id="KW-1185">Reference proteome</keyword>
<proteinExistence type="predicted"/>
<name>A0ABR4H256_9EURO</name>